<keyword evidence="2" id="KW-0349">Heme</keyword>
<keyword evidence="4" id="KW-0560">Oxidoreductase</keyword>
<evidence type="ECO:0000259" key="8">
    <source>
        <dbReference type="Pfam" id="PF03460"/>
    </source>
</evidence>
<evidence type="ECO:0000256" key="1">
    <source>
        <dbReference type="ARBA" id="ARBA00022485"/>
    </source>
</evidence>
<dbReference type="InterPro" id="IPR005117">
    <property type="entry name" value="NiRdtase/SiRdtase_haem-b_fer"/>
</dbReference>
<dbReference type="PANTHER" id="PTHR32439:SF9">
    <property type="entry name" value="BLR3264 PROTEIN"/>
    <property type="match status" value="1"/>
</dbReference>
<proteinExistence type="predicted"/>
<dbReference type="RefSeq" id="WP_095405951.1">
    <property type="nucleotide sequence ID" value="NZ_NOJZ02000002.1"/>
</dbReference>
<sequence length="520" mass="58697">MDNVKKIFLDEIPNFKEYSLKFINNEVSKMEYKGFSGGYGVYAQRDKNLFVIRLRFSCGVLSRAQLHIIHQMASKHKLNKIHLTTRQAIQLHNLNVDDLCNIMEEGIHKDIFTRGSGGNFPRNVGLSPLSGVDPYEAFDVAPYAIATDKYFISKIPTYHLPRKLKVSYSSSNKDTAHCTIQDLGFVATIRNNEPYFRVFLGGGLGKNPAVSLELDELIKPCDVLYYVEGMTKLFITEGNYENKNKARIRYIVEKLGKDMFLKKFKEFVQIEKEKGGLDLHPEAIDYSKPGIKINISDPRLIKQKQEGLYSVYIHPIGGQLLIKDLKILLYELDKVKNPMIRLAMTEGLYILNLDGNEAKKILEVSNSISGNTSLEKSISCIGIPICQIGIQNSQEMLHEIIDYFRENCNGDYTILNAMPRIYISGCSNSCGVHQIGAIGLSGKIKNIDGKSTDAFELHVGGSFNLNDTKLGYSLGDFKSSDLPKMLFEIAEHVANSNKPFYNWLNEHANELSQITSKYKI</sequence>
<dbReference type="EMBL" id="NOJZ02000002">
    <property type="protein sequence ID" value="RDY24565.1"/>
    <property type="molecule type" value="Genomic_DNA"/>
</dbReference>
<dbReference type="Gene3D" id="3.30.413.10">
    <property type="entry name" value="Sulfite Reductase Hemoprotein, domain 1"/>
    <property type="match status" value="2"/>
</dbReference>
<evidence type="ECO:0000256" key="3">
    <source>
        <dbReference type="ARBA" id="ARBA00022723"/>
    </source>
</evidence>
<keyword evidence="6" id="KW-0411">Iron-sulfur</keyword>
<evidence type="ECO:0000256" key="5">
    <source>
        <dbReference type="ARBA" id="ARBA00023004"/>
    </source>
</evidence>
<dbReference type="InterPro" id="IPR051329">
    <property type="entry name" value="NIR_SIR_4Fe-4S"/>
</dbReference>
<dbReference type="SUPFAM" id="SSF55124">
    <property type="entry name" value="Nitrite/Sulfite reductase N-terminal domain-like"/>
    <property type="match status" value="2"/>
</dbReference>
<dbReference type="InterPro" id="IPR036136">
    <property type="entry name" value="Nit/Sulf_reduc_fer-like_dom_sf"/>
</dbReference>
<keyword evidence="10" id="KW-1185">Reference proteome</keyword>
<dbReference type="PANTHER" id="PTHR32439">
    <property type="entry name" value="FERREDOXIN--NITRITE REDUCTASE, CHLOROPLASTIC"/>
    <property type="match status" value="1"/>
</dbReference>
<name>A0A371IVQ9_9FIRM</name>
<reference evidence="9 10" key="1">
    <citation type="journal article" date="2017" name="Genome Announc.">
        <title>Draft Genome Sequence of Romboutsia maritimum sp. nov. Strain CCRI-22766(T), Isolated from Coastal Estuarine Mud.</title>
        <authorList>
            <person name="Maheux A.F."/>
            <person name="Boudreau D.K."/>
            <person name="Berube E."/>
            <person name="Boissinot M."/>
            <person name="Raymond F."/>
            <person name="Brodeur S."/>
            <person name="Corbeil J."/>
            <person name="Brightwell G."/>
            <person name="Broda D."/>
            <person name="Omar R.F."/>
            <person name="Bergeron M.G."/>
        </authorList>
    </citation>
    <scope>NUCLEOTIDE SEQUENCE [LARGE SCALE GENOMIC DNA]</scope>
    <source>
        <strain evidence="9 10">CCRI-22766</strain>
    </source>
</reference>
<dbReference type="InterPro" id="IPR045854">
    <property type="entry name" value="NO2/SO3_Rdtase_4Fe4S_sf"/>
</dbReference>
<protein>
    <submittedName>
        <fullName evidence="9">Nitrite/sulfite reductase</fullName>
    </submittedName>
</protein>
<evidence type="ECO:0000256" key="2">
    <source>
        <dbReference type="ARBA" id="ARBA00022617"/>
    </source>
</evidence>
<keyword evidence="3" id="KW-0479">Metal-binding</keyword>
<dbReference type="GO" id="GO:0020037">
    <property type="term" value="F:heme binding"/>
    <property type="evidence" value="ECO:0007669"/>
    <property type="project" value="InterPro"/>
</dbReference>
<feature type="domain" description="Nitrite/sulphite reductase 4Fe-4S" evidence="7">
    <location>
        <begin position="118"/>
        <end position="266"/>
    </location>
</feature>
<dbReference type="InterPro" id="IPR006067">
    <property type="entry name" value="NO2/SO3_Rdtase_4Fe4S_dom"/>
</dbReference>
<dbReference type="SUPFAM" id="SSF56014">
    <property type="entry name" value="Nitrite and sulphite reductase 4Fe-4S domain-like"/>
    <property type="match status" value="2"/>
</dbReference>
<dbReference type="GO" id="GO:0051539">
    <property type="term" value="F:4 iron, 4 sulfur cluster binding"/>
    <property type="evidence" value="ECO:0007669"/>
    <property type="project" value="UniProtKB-KW"/>
</dbReference>
<evidence type="ECO:0000259" key="7">
    <source>
        <dbReference type="Pfam" id="PF01077"/>
    </source>
</evidence>
<dbReference type="Proteomes" id="UP000243494">
    <property type="component" value="Unassembled WGS sequence"/>
</dbReference>
<evidence type="ECO:0000313" key="10">
    <source>
        <dbReference type="Proteomes" id="UP000243494"/>
    </source>
</evidence>
<keyword evidence="5" id="KW-0408">Iron</keyword>
<dbReference type="OrthoDB" id="9803707at2"/>
<gene>
    <name evidence="9" type="ORF">CHF27_002680</name>
</gene>
<organism evidence="9 10">
    <name type="scientific">Romboutsia maritimum</name>
    <dbReference type="NCBI Taxonomy" id="2020948"/>
    <lineage>
        <taxon>Bacteria</taxon>
        <taxon>Bacillati</taxon>
        <taxon>Bacillota</taxon>
        <taxon>Clostridia</taxon>
        <taxon>Peptostreptococcales</taxon>
        <taxon>Peptostreptococcaceae</taxon>
        <taxon>Romboutsia</taxon>
    </lineage>
</organism>
<keyword evidence="1" id="KW-0004">4Fe-4S</keyword>
<accession>A0A371IVQ9</accession>
<dbReference type="AlphaFoldDB" id="A0A371IVQ9"/>
<evidence type="ECO:0000256" key="4">
    <source>
        <dbReference type="ARBA" id="ARBA00023002"/>
    </source>
</evidence>
<comment type="caution">
    <text evidence="9">The sequence shown here is derived from an EMBL/GenBank/DDBJ whole genome shotgun (WGS) entry which is preliminary data.</text>
</comment>
<dbReference type="Gene3D" id="3.90.480.10">
    <property type="entry name" value="Sulfite Reductase Hemoprotein,Domain 2"/>
    <property type="match status" value="1"/>
</dbReference>
<dbReference type="GO" id="GO:0046872">
    <property type="term" value="F:metal ion binding"/>
    <property type="evidence" value="ECO:0007669"/>
    <property type="project" value="UniProtKB-KW"/>
</dbReference>
<dbReference type="Pfam" id="PF03460">
    <property type="entry name" value="NIR_SIR_ferr"/>
    <property type="match status" value="1"/>
</dbReference>
<evidence type="ECO:0000256" key="6">
    <source>
        <dbReference type="ARBA" id="ARBA00023014"/>
    </source>
</evidence>
<evidence type="ECO:0000313" key="9">
    <source>
        <dbReference type="EMBL" id="RDY24565.1"/>
    </source>
</evidence>
<dbReference type="GO" id="GO:0016491">
    <property type="term" value="F:oxidoreductase activity"/>
    <property type="evidence" value="ECO:0007669"/>
    <property type="project" value="UniProtKB-KW"/>
</dbReference>
<dbReference type="Pfam" id="PF01077">
    <property type="entry name" value="NIR_SIR"/>
    <property type="match status" value="1"/>
</dbReference>
<feature type="domain" description="Nitrite/Sulfite reductase ferredoxin-like" evidence="8">
    <location>
        <begin position="42"/>
        <end position="105"/>
    </location>
</feature>